<comment type="caution">
    <text evidence="2">The sequence shown here is derived from an EMBL/GenBank/DDBJ whole genome shotgun (WGS) entry which is preliminary data.</text>
</comment>
<evidence type="ECO:0008006" key="4">
    <source>
        <dbReference type="Google" id="ProtNLM"/>
    </source>
</evidence>
<evidence type="ECO:0000256" key="1">
    <source>
        <dbReference type="SAM" id="MobiDB-lite"/>
    </source>
</evidence>
<evidence type="ECO:0000313" key="3">
    <source>
        <dbReference type="Proteomes" id="UP000245207"/>
    </source>
</evidence>
<accession>A0A2U1NZS7</accession>
<feature type="compositionally biased region" description="Polar residues" evidence="1">
    <location>
        <begin position="43"/>
        <end position="60"/>
    </location>
</feature>
<dbReference type="EMBL" id="PKPP01001909">
    <property type="protein sequence ID" value="PWA79023.1"/>
    <property type="molecule type" value="Genomic_DNA"/>
</dbReference>
<dbReference type="AlphaFoldDB" id="A0A2U1NZS7"/>
<feature type="compositionally biased region" description="Low complexity" evidence="1">
    <location>
        <begin position="61"/>
        <end position="75"/>
    </location>
</feature>
<dbReference type="PANTHER" id="PTHR33624:SF2">
    <property type="entry name" value="SIGMA FACTOR BINDING PROTEIN 1, CHLOROPLASTIC"/>
    <property type="match status" value="1"/>
</dbReference>
<proteinExistence type="predicted"/>
<dbReference type="Proteomes" id="UP000245207">
    <property type="component" value="Unassembled WGS sequence"/>
</dbReference>
<organism evidence="2 3">
    <name type="scientific">Artemisia annua</name>
    <name type="common">Sweet wormwood</name>
    <dbReference type="NCBI Taxonomy" id="35608"/>
    <lineage>
        <taxon>Eukaryota</taxon>
        <taxon>Viridiplantae</taxon>
        <taxon>Streptophyta</taxon>
        <taxon>Embryophyta</taxon>
        <taxon>Tracheophyta</taxon>
        <taxon>Spermatophyta</taxon>
        <taxon>Magnoliopsida</taxon>
        <taxon>eudicotyledons</taxon>
        <taxon>Gunneridae</taxon>
        <taxon>Pentapetalae</taxon>
        <taxon>asterids</taxon>
        <taxon>campanulids</taxon>
        <taxon>Asterales</taxon>
        <taxon>Asteraceae</taxon>
        <taxon>Asteroideae</taxon>
        <taxon>Anthemideae</taxon>
        <taxon>Artemisiinae</taxon>
        <taxon>Artemisia</taxon>
    </lineage>
</organism>
<reference evidence="2 3" key="1">
    <citation type="journal article" date="2018" name="Mol. Plant">
        <title>The genome of Artemisia annua provides insight into the evolution of Asteraceae family and artemisinin biosynthesis.</title>
        <authorList>
            <person name="Shen Q."/>
            <person name="Zhang L."/>
            <person name="Liao Z."/>
            <person name="Wang S."/>
            <person name="Yan T."/>
            <person name="Shi P."/>
            <person name="Liu M."/>
            <person name="Fu X."/>
            <person name="Pan Q."/>
            <person name="Wang Y."/>
            <person name="Lv Z."/>
            <person name="Lu X."/>
            <person name="Zhang F."/>
            <person name="Jiang W."/>
            <person name="Ma Y."/>
            <person name="Chen M."/>
            <person name="Hao X."/>
            <person name="Li L."/>
            <person name="Tang Y."/>
            <person name="Lv G."/>
            <person name="Zhou Y."/>
            <person name="Sun X."/>
            <person name="Brodelius P.E."/>
            <person name="Rose J.K.C."/>
            <person name="Tang K."/>
        </authorList>
    </citation>
    <scope>NUCLEOTIDE SEQUENCE [LARGE SCALE GENOMIC DNA]</scope>
    <source>
        <strain evidence="3">cv. Huhao1</strain>
        <tissue evidence="2">Leaf</tissue>
    </source>
</reference>
<evidence type="ECO:0000313" key="2">
    <source>
        <dbReference type="EMBL" id="PWA79023.1"/>
    </source>
</evidence>
<dbReference type="PANTHER" id="PTHR33624">
    <property type="entry name" value="SIGMA FACTOR BINDING PROTEIN 1, CHLOROPLASTIC"/>
    <property type="match status" value="1"/>
</dbReference>
<gene>
    <name evidence="2" type="ORF">CTI12_AA208820</name>
</gene>
<name>A0A2U1NZS7_ARTAN</name>
<dbReference type="OrthoDB" id="1929840at2759"/>
<sequence>MENTNHNAGGVKREDRGIKVKHISSPVLVEAKDASHFKQIVQHFTGQTPKHHTSTPQPDTQFFSQNYNPSNSSNPKTDIYGYSWK</sequence>
<feature type="region of interest" description="Disordered" evidence="1">
    <location>
        <begin position="43"/>
        <end position="85"/>
    </location>
</feature>
<keyword evidence="3" id="KW-1185">Reference proteome</keyword>
<protein>
    <recommendedName>
        <fullName evidence="4">VQ domain-containing protein</fullName>
    </recommendedName>
</protein>
<dbReference type="InterPro" id="IPR039335">
    <property type="entry name" value="SIB1/2"/>
</dbReference>